<evidence type="ECO:0000256" key="1">
    <source>
        <dbReference type="ARBA" id="ARBA00022485"/>
    </source>
</evidence>
<evidence type="ECO:0000256" key="7">
    <source>
        <dbReference type="ARBA" id="ARBA00023014"/>
    </source>
</evidence>
<proteinExistence type="inferred from homology"/>
<reference evidence="12 13" key="2">
    <citation type="submission" date="2019-09" db="EMBL/GenBank/DDBJ databases">
        <title>Complete Genome Sequence and Methylome Analysis of free living Spirochaetas.</title>
        <authorList>
            <person name="Leshcheva N."/>
            <person name="Mikheeva N."/>
        </authorList>
    </citation>
    <scope>NUCLEOTIDE SEQUENCE [LARGE SCALE GENOMIC DNA]</scope>
    <source>
        <strain evidence="12 13">P</strain>
    </source>
</reference>
<dbReference type="PROSITE" id="PS51918">
    <property type="entry name" value="RADICAL_SAM"/>
    <property type="match status" value="1"/>
</dbReference>
<evidence type="ECO:0000259" key="11">
    <source>
        <dbReference type="PROSITE" id="PS51918"/>
    </source>
</evidence>
<feature type="binding site" evidence="8">
    <location>
        <position position="159"/>
    </location>
    <ligand>
        <name>[4Fe-4S] cluster</name>
        <dbReference type="ChEBI" id="CHEBI:49883"/>
        <label>2</label>
        <note>4Fe-4S-S-AdoMet</note>
    </ligand>
</feature>
<dbReference type="Gene3D" id="3.80.30.20">
    <property type="entry name" value="tm_1862 like domain"/>
    <property type="match status" value="1"/>
</dbReference>
<comment type="subcellular location">
    <subcellularLocation>
        <location evidence="8">Cytoplasm</location>
    </subcellularLocation>
</comment>
<reference evidence="12 13" key="1">
    <citation type="submission" date="2019-02" db="EMBL/GenBank/DDBJ databases">
        <authorList>
            <person name="Fomenkov A."/>
            <person name="Dubinina G."/>
            <person name="Grabovich M."/>
            <person name="Vincze T."/>
            <person name="Roberts R.J."/>
        </authorList>
    </citation>
    <scope>NUCLEOTIDE SEQUENCE [LARGE SCALE GENOMIC DNA]</scope>
    <source>
        <strain evidence="12 13">P</strain>
    </source>
</reference>
<dbReference type="Proteomes" id="UP000323824">
    <property type="component" value="Chromosome"/>
</dbReference>
<dbReference type="OrthoDB" id="9805215at2"/>
<dbReference type="GO" id="GO:0103039">
    <property type="term" value="F:protein methylthiotransferase activity"/>
    <property type="evidence" value="ECO:0007669"/>
    <property type="project" value="UniProtKB-EC"/>
</dbReference>
<feature type="binding site" evidence="8">
    <location>
        <position position="163"/>
    </location>
    <ligand>
        <name>[4Fe-4S] cluster</name>
        <dbReference type="ChEBI" id="CHEBI:49883"/>
        <label>2</label>
        <note>4Fe-4S-S-AdoMet</note>
    </ligand>
</feature>
<keyword evidence="13" id="KW-1185">Reference proteome</keyword>
<keyword evidence="12" id="KW-0689">Ribosomal protein</keyword>
<comment type="catalytic activity">
    <reaction evidence="8">
        <text>L-aspartate(89)-[ribosomal protein uS12]-hydrogen + (sulfur carrier)-SH + AH2 + 2 S-adenosyl-L-methionine = 3-methylsulfanyl-L-aspartate(89)-[ribosomal protein uS12]-hydrogen + (sulfur carrier)-H + 5'-deoxyadenosine + L-methionine + A + S-adenosyl-L-homocysteine + 2 H(+)</text>
        <dbReference type="Rhea" id="RHEA:37087"/>
        <dbReference type="Rhea" id="RHEA-COMP:10460"/>
        <dbReference type="Rhea" id="RHEA-COMP:10461"/>
        <dbReference type="Rhea" id="RHEA-COMP:14737"/>
        <dbReference type="Rhea" id="RHEA-COMP:14739"/>
        <dbReference type="ChEBI" id="CHEBI:13193"/>
        <dbReference type="ChEBI" id="CHEBI:15378"/>
        <dbReference type="ChEBI" id="CHEBI:17319"/>
        <dbReference type="ChEBI" id="CHEBI:17499"/>
        <dbReference type="ChEBI" id="CHEBI:29917"/>
        <dbReference type="ChEBI" id="CHEBI:29961"/>
        <dbReference type="ChEBI" id="CHEBI:57844"/>
        <dbReference type="ChEBI" id="CHEBI:57856"/>
        <dbReference type="ChEBI" id="CHEBI:59789"/>
        <dbReference type="ChEBI" id="CHEBI:64428"/>
        <dbReference type="ChEBI" id="CHEBI:73599"/>
        <dbReference type="EC" id="2.8.4.4"/>
    </reaction>
</comment>
<feature type="binding site" evidence="8">
    <location>
        <position position="87"/>
    </location>
    <ligand>
        <name>[4Fe-4S] cluster</name>
        <dbReference type="ChEBI" id="CHEBI:49883"/>
        <label>1</label>
    </ligand>
</feature>
<evidence type="ECO:0000256" key="8">
    <source>
        <dbReference type="HAMAP-Rule" id="MF_01865"/>
    </source>
</evidence>
<dbReference type="InterPro" id="IPR058240">
    <property type="entry name" value="rSAM_sf"/>
</dbReference>
<dbReference type="Pfam" id="PF00919">
    <property type="entry name" value="UPF0004"/>
    <property type="match status" value="1"/>
</dbReference>
<dbReference type="AlphaFoldDB" id="A0A5C1QEG5"/>
<feature type="binding site" evidence="8">
    <location>
        <position position="56"/>
    </location>
    <ligand>
        <name>[4Fe-4S] cluster</name>
        <dbReference type="ChEBI" id="CHEBI:49883"/>
        <label>1</label>
    </ligand>
</feature>
<evidence type="ECO:0000313" key="12">
    <source>
        <dbReference type="EMBL" id="QEN05379.1"/>
    </source>
</evidence>
<dbReference type="SMART" id="SM00729">
    <property type="entry name" value="Elp3"/>
    <property type="match status" value="1"/>
</dbReference>
<keyword evidence="4 8" id="KW-0949">S-adenosyl-L-methionine</keyword>
<feature type="binding site" evidence="8">
    <location>
        <position position="166"/>
    </location>
    <ligand>
        <name>[4Fe-4S] cluster</name>
        <dbReference type="ChEBI" id="CHEBI:49883"/>
        <label>2</label>
        <note>4Fe-4S-S-AdoMet</note>
    </ligand>
</feature>
<dbReference type="InterPro" id="IPR005840">
    <property type="entry name" value="Ribosomal_uS12_MeSTrfase_RimO"/>
</dbReference>
<feature type="domain" description="Radical SAM core" evidence="11">
    <location>
        <begin position="145"/>
        <end position="378"/>
    </location>
</feature>
<dbReference type="Pfam" id="PF18693">
    <property type="entry name" value="TRAM_2"/>
    <property type="match status" value="1"/>
</dbReference>
<keyword evidence="3 8" id="KW-0808">Transferase</keyword>
<keyword evidence="1 8" id="KW-0004">4Fe-4S</keyword>
<dbReference type="PROSITE" id="PS51449">
    <property type="entry name" value="MTTASE_N"/>
    <property type="match status" value="1"/>
</dbReference>
<dbReference type="PANTHER" id="PTHR43837:SF1">
    <property type="entry name" value="RIBOSOMAL PROTEIN US12 METHYLTHIOTRANSFERASE RIMO"/>
    <property type="match status" value="1"/>
</dbReference>
<dbReference type="InterPro" id="IPR038135">
    <property type="entry name" value="Methylthiotransferase_N_sf"/>
</dbReference>
<feature type="domain" description="MTTase N-terminal" evidence="10">
    <location>
        <begin position="11"/>
        <end position="124"/>
    </location>
</feature>
<evidence type="ECO:0000256" key="6">
    <source>
        <dbReference type="ARBA" id="ARBA00023004"/>
    </source>
</evidence>
<dbReference type="InterPro" id="IPR006638">
    <property type="entry name" value="Elp3/MiaA/NifB-like_rSAM"/>
</dbReference>
<protein>
    <recommendedName>
        <fullName evidence="8">Ribosomal protein uS12 methylthiotransferase RimO</fullName>
        <shortName evidence="8">uS12 MTTase</shortName>
        <shortName evidence="8">uS12 methylthiotransferase</shortName>
        <ecNumber evidence="8">2.8.4.4</ecNumber>
    </recommendedName>
    <alternativeName>
        <fullName evidence="8">Ribosomal protein uS12 (aspartate-C(3))-methylthiotransferase</fullName>
    </alternativeName>
    <alternativeName>
        <fullName evidence="8">Ribosome maturation factor RimO</fullName>
    </alternativeName>
</protein>
<evidence type="ECO:0000259" key="9">
    <source>
        <dbReference type="PROSITE" id="PS50926"/>
    </source>
</evidence>
<feature type="domain" description="TRAM" evidence="9">
    <location>
        <begin position="381"/>
        <end position="448"/>
    </location>
</feature>
<comment type="function">
    <text evidence="8">Catalyzes the methylthiolation of an aspartic acid residue of ribosomal protein uS12.</text>
</comment>
<evidence type="ECO:0000256" key="4">
    <source>
        <dbReference type="ARBA" id="ARBA00022691"/>
    </source>
</evidence>
<dbReference type="InterPro" id="IPR002792">
    <property type="entry name" value="TRAM_dom"/>
</dbReference>
<dbReference type="NCBIfam" id="TIGR00089">
    <property type="entry name" value="MiaB/RimO family radical SAM methylthiotransferase"/>
    <property type="match status" value="1"/>
</dbReference>
<accession>A0A5C1QEG5</accession>
<dbReference type="Pfam" id="PF04055">
    <property type="entry name" value="Radical_SAM"/>
    <property type="match status" value="1"/>
</dbReference>
<dbReference type="EMBL" id="CP035807">
    <property type="protein sequence ID" value="QEN05379.1"/>
    <property type="molecule type" value="Genomic_DNA"/>
</dbReference>
<feature type="binding site" evidence="8">
    <location>
        <position position="20"/>
    </location>
    <ligand>
        <name>[4Fe-4S] cluster</name>
        <dbReference type="ChEBI" id="CHEBI:49883"/>
        <label>1</label>
    </ligand>
</feature>
<dbReference type="NCBIfam" id="TIGR01125">
    <property type="entry name" value="30S ribosomal protein S12 methylthiotransferase RimO"/>
    <property type="match status" value="1"/>
</dbReference>
<evidence type="ECO:0000256" key="2">
    <source>
        <dbReference type="ARBA" id="ARBA00022490"/>
    </source>
</evidence>
<dbReference type="InterPro" id="IPR007197">
    <property type="entry name" value="rSAM"/>
</dbReference>
<dbReference type="InterPro" id="IPR013848">
    <property type="entry name" value="Methylthiotransferase_N"/>
</dbReference>
<dbReference type="InterPro" id="IPR023404">
    <property type="entry name" value="rSAM_horseshoe"/>
</dbReference>
<dbReference type="PROSITE" id="PS01278">
    <property type="entry name" value="MTTASE_RADICAL"/>
    <property type="match status" value="1"/>
</dbReference>
<evidence type="ECO:0000256" key="3">
    <source>
        <dbReference type="ARBA" id="ARBA00022679"/>
    </source>
</evidence>
<dbReference type="GO" id="GO:0005829">
    <property type="term" value="C:cytosol"/>
    <property type="evidence" value="ECO:0007669"/>
    <property type="project" value="TreeGrafter"/>
</dbReference>
<dbReference type="SFLD" id="SFLDG01061">
    <property type="entry name" value="methylthiotransferase"/>
    <property type="match status" value="1"/>
</dbReference>
<dbReference type="InterPro" id="IPR020612">
    <property type="entry name" value="Methylthiotransferase_CS"/>
</dbReference>
<dbReference type="GO" id="GO:0035599">
    <property type="term" value="F:aspartic acid methylthiotransferase activity"/>
    <property type="evidence" value="ECO:0007669"/>
    <property type="project" value="TreeGrafter"/>
</dbReference>
<sequence>MNIGLSTQQHIKFYIETLGCSKNQVDSESMLASVEQYEYSFTKESAEADFIIINTCGFIKSAKEQSIQTFLDFREAYPDKKIIIAGCFAQRYFETIRELFPEADGYYGSQAPSQIGSIVAEVLSGDKPALKKDDVITQLERKTTFNFKGSVYVKVAEGCNNNCNFCAIPIIRGQIKSRTLDDVYNEIVSLIDKGYFEINLIAQDLAAWGEDLGEKTLITLLNKLSLLSGKFWIRLLYIHPDKFPMQLLDVCKRDSRILPYFDIPFQHASETVLKKMGRKGSYKKHLDLVKKIRHELPDSIIRSTIMLGHPGEGRKEFIEVVSFLEEAQLDWVGFFVYSREEDTKSFNMRGSLLDKLSKRVAEKRKRVLEDIQSQITPKKLLQWIGQTVDVLIEEDVKEENLFIGRSSIDAPEVDGLVVIKGSGLKEGDVIKAKILSVASVDLIAEVVE</sequence>
<keyword evidence="7 8" id="KW-0411">Iron-sulfur</keyword>
<dbReference type="GO" id="GO:0046872">
    <property type="term" value="F:metal ion binding"/>
    <property type="evidence" value="ECO:0007669"/>
    <property type="project" value="UniProtKB-KW"/>
</dbReference>
<dbReference type="GO" id="GO:0006400">
    <property type="term" value="P:tRNA modification"/>
    <property type="evidence" value="ECO:0007669"/>
    <property type="project" value="InterPro"/>
</dbReference>
<evidence type="ECO:0000256" key="5">
    <source>
        <dbReference type="ARBA" id="ARBA00022723"/>
    </source>
</evidence>
<dbReference type="Gene3D" id="2.40.50.140">
    <property type="entry name" value="Nucleic acid-binding proteins"/>
    <property type="match status" value="1"/>
</dbReference>
<evidence type="ECO:0000313" key="13">
    <source>
        <dbReference type="Proteomes" id="UP000323824"/>
    </source>
</evidence>
<name>A0A5C1QEG5_9SPIO</name>
<dbReference type="SFLD" id="SFLDF00274">
    <property type="entry name" value="ribosomal_protein_S12_methylth"/>
    <property type="match status" value="1"/>
</dbReference>
<dbReference type="CDD" id="cd01335">
    <property type="entry name" value="Radical_SAM"/>
    <property type="match status" value="1"/>
</dbReference>
<comment type="similarity">
    <text evidence="8">Belongs to the methylthiotransferase family. RimO subfamily.</text>
</comment>
<dbReference type="GO" id="GO:0051539">
    <property type="term" value="F:4 iron, 4 sulfur cluster binding"/>
    <property type="evidence" value="ECO:0007669"/>
    <property type="project" value="UniProtKB-UniRule"/>
</dbReference>
<gene>
    <name evidence="8 12" type="primary">rimO</name>
    <name evidence="12" type="ORF">EW093_11875</name>
</gene>
<dbReference type="HAMAP" id="MF_01865">
    <property type="entry name" value="MTTase_RimO"/>
    <property type="match status" value="1"/>
</dbReference>
<dbReference type="Gene3D" id="3.40.50.12160">
    <property type="entry name" value="Methylthiotransferase, N-terminal domain"/>
    <property type="match status" value="1"/>
</dbReference>
<organism evidence="12 13">
    <name type="scientific">Thiospirochaeta perfilievii</name>
    <dbReference type="NCBI Taxonomy" id="252967"/>
    <lineage>
        <taxon>Bacteria</taxon>
        <taxon>Pseudomonadati</taxon>
        <taxon>Spirochaetota</taxon>
        <taxon>Spirochaetia</taxon>
        <taxon>Spirochaetales</taxon>
        <taxon>Spirochaetaceae</taxon>
        <taxon>Thiospirochaeta</taxon>
    </lineage>
</organism>
<dbReference type="EC" id="2.8.4.4" evidence="8"/>
<dbReference type="KEGG" id="sper:EW093_11875"/>
<dbReference type="SUPFAM" id="SSF102114">
    <property type="entry name" value="Radical SAM enzymes"/>
    <property type="match status" value="1"/>
</dbReference>
<evidence type="ECO:0000259" key="10">
    <source>
        <dbReference type="PROSITE" id="PS51449"/>
    </source>
</evidence>
<dbReference type="PANTHER" id="PTHR43837">
    <property type="entry name" value="RIBOSOMAL PROTEIN S12 METHYLTHIOTRANSFERASE RIMO"/>
    <property type="match status" value="1"/>
</dbReference>
<keyword evidence="5 8" id="KW-0479">Metal-binding</keyword>
<keyword evidence="6 8" id="KW-0408">Iron</keyword>
<keyword evidence="12" id="KW-0687">Ribonucleoprotein</keyword>
<keyword evidence="2 8" id="KW-0963">Cytoplasm</keyword>
<dbReference type="GO" id="GO:0005840">
    <property type="term" value="C:ribosome"/>
    <property type="evidence" value="ECO:0007669"/>
    <property type="project" value="UniProtKB-KW"/>
</dbReference>
<comment type="cofactor">
    <cofactor evidence="8">
        <name>[4Fe-4S] cluster</name>
        <dbReference type="ChEBI" id="CHEBI:49883"/>
    </cofactor>
    <text evidence="8">Binds 2 [4Fe-4S] clusters. One cluster is coordinated with 3 cysteines and an exchangeable S-adenosyl-L-methionine.</text>
</comment>
<dbReference type="InterPro" id="IPR012340">
    <property type="entry name" value="NA-bd_OB-fold"/>
</dbReference>
<dbReference type="PROSITE" id="PS50926">
    <property type="entry name" value="TRAM"/>
    <property type="match status" value="1"/>
</dbReference>
<dbReference type="SFLD" id="SFLDS00029">
    <property type="entry name" value="Radical_SAM"/>
    <property type="match status" value="1"/>
</dbReference>
<dbReference type="SFLD" id="SFLDG01082">
    <property type="entry name" value="B12-binding_domain_containing"/>
    <property type="match status" value="1"/>
</dbReference>
<dbReference type="InterPro" id="IPR005839">
    <property type="entry name" value="Methylthiotransferase"/>
</dbReference>